<dbReference type="GO" id="GO:0004146">
    <property type="term" value="F:dihydrofolate reductase activity"/>
    <property type="evidence" value="ECO:0007669"/>
    <property type="project" value="UniProtKB-EC"/>
</dbReference>
<evidence type="ECO:0000256" key="2">
    <source>
        <dbReference type="ARBA" id="ARBA00009539"/>
    </source>
</evidence>
<evidence type="ECO:0000256" key="1">
    <source>
        <dbReference type="ARBA" id="ARBA00004903"/>
    </source>
</evidence>
<dbReference type="Pfam" id="PF00186">
    <property type="entry name" value="DHFR_1"/>
    <property type="match status" value="1"/>
</dbReference>
<dbReference type="PANTHER" id="PTHR48069:SF3">
    <property type="entry name" value="DIHYDROFOLATE REDUCTASE"/>
    <property type="match status" value="1"/>
</dbReference>
<dbReference type="InterPro" id="IPR012259">
    <property type="entry name" value="DHFR"/>
</dbReference>
<dbReference type="PANTHER" id="PTHR48069">
    <property type="entry name" value="DIHYDROFOLATE REDUCTASE"/>
    <property type="match status" value="1"/>
</dbReference>
<protein>
    <recommendedName>
        <fullName evidence="3 7">Dihydrofolate reductase</fullName>
        <ecNumber evidence="3 7">1.5.1.3</ecNumber>
    </recommendedName>
</protein>
<proteinExistence type="inferred from homology"/>
<comment type="caution">
    <text evidence="10">The sequence shown here is derived from an EMBL/GenBank/DDBJ whole genome shotgun (WGS) entry which is preliminary data.</text>
</comment>
<keyword evidence="11" id="KW-1185">Reference proteome</keyword>
<evidence type="ECO:0000256" key="6">
    <source>
        <dbReference type="ARBA" id="ARBA00023002"/>
    </source>
</evidence>
<dbReference type="PIRSF" id="PIRSF000194">
    <property type="entry name" value="DHFR"/>
    <property type="match status" value="1"/>
</dbReference>
<evidence type="ECO:0000259" key="9">
    <source>
        <dbReference type="PROSITE" id="PS51330"/>
    </source>
</evidence>
<name>A0ABV5UNV4_9MICC</name>
<keyword evidence="4 7" id="KW-0554">One-carbon metabolism</keyword>
<evidence type="ECO:0000313" key="10">
    <source>
        <dbReference type="EMBL" id="MFB9714201.1"/>
    </source>
</evidence>
<keyword evidence="6 7" id="KW-0560">Oxidoreductase</keyword>
<dbReference type="PROSITE" id="PS00075">
    <property type="entry name" value="DHFR_1"/>
    <property type="match status" value="1"/>
</dbReference>
<comment type="similarity">
    <text evidence="2 7 8">Belongs to the dihydrofolate reductase family.</text>
</comment>
<keyword evidence="5 7" id="KW-0521">NADP</keyword>
<evidence type="ECO:0000313" key="11">
    <source>
        <dbReference type="Proteomes" id="UP001589536"/>
    </source>
</evidence>
<evidence type="ECO:0000256" key="3">
    <source>
        <dbReference type="ARBA" id="ARBA00012856"/>
    </source>
</evidence>
<dbReference type="CDD" id="cd00209">
    <property type="entry name" value="DHFR"/>
    <property type="match status" value="1"/>
</dbReference>
<comment type="pathway">
    <text evidence="1 7">Cofactor biosynthesis; tetrahydrofolate biosynthesis; 5,6,7,8-tetrahydrofolate from 7,8-dihydrofolate: step 1/1.</text>
</comment>
<dbReference type="PRINTS" id="PR00070">
    <property type="entry name" value="DHFR"/>
</dbReference>
<dbReference type="SUPFAM" id="SSF53597">
    <property type="entry name" value="Dihydrofolate reductase-like"/>
    <property type="match status" value="1"/>
</dbReference>
<evidence type="ECO:0000256" key="4">
    <source>
        <dbReference type="ARBA" id="ARBA00022563"/>
    </source>
</evidence>
<sequence>MTTHEPVIGMIWAQASNGVIGRNGAMPWHLSEDFEHFRRTTEGHPVIMGRRTWESLPEKSRPLPDRTNIVITSNPDWSAPGAIRAGNIFSALAATALQPGAEQIWFIGGGTIYREVLSVDLADTVMLTRIDADVDGDTHAPELGPEWKLASSAPENGWHTAANGTRYRIETWQAS</sequence>
<dbReference type="PROSITE" id="PS51330">
    <property type="entry name" value="DHFR_2"/>
    <property type="match status" value="1"/>
</dbReference>
<dbReference type="EC" id="1.5.1.3" evidence="3 7"/>
<dbReference type="EMBL" id="JBHMBH010000019">
    <property type="protein sequence ID" value="MFB9714201.1"/>
    <property type="molecule type" value="Genomic_DNA"/>
</dbReference>
<feature type="domain" description="DHFR" evidence="9">
    <location>
        <begin position="7"/>
        <end position="174"/>
    </location>
</feature>
<reference evidence="10 11" key="1">
    <citation type="submission" date="2024-09" db="EMBL/GenBank/DDBJ databases">
        <authorList>
            <person name="Sun Q."/>
            <person name="Mori K."/>
        </authorList>
    </citation>
    <scope>NUCLEOTIDE SEQUENCE [LARGE SCALE GENOMIC DNA]</scope>
    <source>
        <strain evidence="10 11">JCM 13519</strain>
    </source>
</reference>
<organism evidence="10 11">
    <name type="scientific">Arthrobacter methylotrophus</name>
    <dbReference type="NCBI Taxonomy" id="121291"/>
    <lineage>
        <taxon>Bacteria</taxon>
        <taxon>Bacillati</taxon>
        <taxon>Actinomycetota</taxon>
        <taxon>Actinomycetes</taxon>
        <taxon>Micrococcales</taxon>
        <taxon>Micrococcaceae</taxon>
        <taxon>Arthrobacter</taxon>
    </lineage>
</organism>
<accession>A0ABV5UNV4</accession>
<evidence type="ECO:0000256" key="5">
    <source>
        <dbReference type="ARBA" id="ARBA00022857"/>
    </source>
</evidence>
<dbReference type="InterPro" id="IPR024072">
    <property type="entry name" value="DHFR-like_dom_sf"/>
</dbReference>
<dbReference type="RefSeq" id="WP_345043837.1">
    <property type="nucleotide sequence ID" value="NZ_BAABED010000001.1"/>
</dbReference>
<gene>
    <name evidence="10" type="ORF">ACFFPI_08525</name>
</gene>
<dbReference type="Gene3D" id="3.40.430.10">
    <property type="entry name" value="Dihydrofolate Reductase, subunit A"/>
    <property type="match status" value="1"/>
</dbReference>
<comment type="function">
    <text evidence="7">Key enzyme in folate metabolism. Catalyzes an essential reaction for de novo glycine and purine synthesis, and for DNA precursor synthesis.</text>
</comment>
<evidence type="ECO:0000256" key="8">
    <source>
        <dbReference type="RuleBase" id="RU004474"/>
    </source>
</evidence>
<dbReference type="Proteomes" id="UP001589536">
    <property type="component" value="Unassembled WGS sequence"/>
</dbReference>
<dbReference type="InterPro" id="IPR017925">
    <property type="entry name" value="DHFR_CS"/>
</dbReference>
<evidence type="ECO:0000256" key="7">
    <source>
        <dbReference type="PIRNR" id="PIRNR000194"/>
    </source>
</evidence>
<dbReference type="InterPro" id="IPR001796">
    <property type="entry name" value="DHFR_dom"/>
</dbReference>
<comment type="catalytic activity">
    <reaction evidence="7">
        <text>(6S)-5,6,7,8-tetrahydrofolate + NADP(+) = 7,8-dihydrofolate + NADPH + H(+)</text>
        <dbReference type="Rhea" id="RHEA:15009"/>
        <dbReference type="ChEBI" id="CHEBI:15378"/>
        <dbReference type="ChEBI" id="CHEBI:57451"/>
        <dbReference type="ChEBI" id="CHEBI:57453"/>
        <dbReference type="ChEBI" id="CHEBI:57783"/>
        <dbReference type="ChEBI" id="CHEBI:58349"/>
        <dbReference type="EC" id="1.5.1.3"/>
    </reaction>
</comment>